<gene>
    <name evidence="2" type="ORF">TSUD_312420</name>
</gene>
<sequence length="84" mass="9064">MEETSSILSSNQRYATAALFSFALHRSQFHQGRPPASPHGGDGGAPETANTSSVSDNAKPPVNDNSALLFPVFRYSIKLMMHES</sequence>
<evidence type="ECO:0000313" key="2">
    <source>
        <dbReference type="EMBL" id="GAU34911.1"/>
    </source>
</evidence>
<feature type="region of interest" description="Disordered" evidence="1">
    <location>
        <begin position="29"/>
        <end position="65"/>
    </location>
</feature>
<organism evidence="2 3">
    <name type="scientific">Trifolium subterraneum</name>
    <name type="common">Subterranean clover</name>
    <dbReference type="NCBI Taxonomy" id="3900"/>
    <lineage>
        <taxon>Eukaryota</taxon>
        <taxon>Viridiplantae</taxon>
        <taxon>Streptophyta</taxon>
        <taxon>Embryophyta</taxon>
        <taxon>Tracheophyta</taxon>
        <taxon>Spermatophyta</taxon>
        <taxon>Magnoliopsida</taxon>
        <taxon>eudicotyledons</taxon>
        <taxon>Gunneridae</taxon>
        <taxon>Pentapetalae</taxon>
        <taxon>rosids</taxon>
        <taxon>fabids</taxon>
        <taxon>Fabales</taxon>
        <taxon>Fabaceae</taxon>
        <taxon>Papilionoideae</taxon>
        <taxon>50 kb inversion clade</taxon>
        <taxon>NPAAA clade</taxon>
        <taxon>Hologalegina</taxon>
        <taxon>IRL clade</taxon>
        <taxon>Trifolieae</taxon>
        <taxon>Trifolium</taxon>
    </lineage>
</organism>
<dbReference type="Proteomes" id="UP000242715">
    <property type="component" value="Unassembled WGS sequence"/>
</dbReference>
<name>A0A2Z6MU64_TRISU</name>
<dbReference type="AlphaFoldDB" id="A0A2Z6MU64"/>
<dbReference type="EMBL" id="DF973572">
    <property type="protein sequence ID" value="GAU34911.1"/>
    <property type="molecule type" value="Genomic_DNA"/>
</dbReference>
<reference evidence="3" key="1">
    <citation type="journal article" date="2017" name="Front. Plant Sci.">
        <title>Climate Clever Clovers: New Paradigm to Reduce the Environmental Footprint of Ruminants by Breeding Low Methanogenic Forages Utilizing Haplotype Variation.</title>
        <authorList>
            <person name="Kaur P."/>
            <person name="Appels R."/>
            <person name="Bayer P.E."/>
            <person name="Keeble-Gagnere G."/>
            <person name="Wang J."/>
            <person name="Hirakawa H."/>
            <person name="Shirasawa K."/>
            <person name="Vercoe P."/>
            <person name="Stefanova K."/>
            <person name="Durmic Z."/>
            <person name="Nichols P."/>
            <person name="Revell C."/>
            <person name="Isobe S.N."/>
            <person name="Edwards D."/>
            <person name="Erskine W."/>
        </authorList>
    </citation>
    <scope>NUCLEOTIDE SEQUENCE [LARGE SCALE GENOMIC DNA]</scope>
    <source>
        <strain evidence="3">cv. Daliak</strain>
    </source>
</reference>
<proteinExistence type="predicted"/>
<keyword evidence="3" id="KW-1185">Reference proteome</keyword>
<accession>A0A2Z6MU64</accession>
<evidence type="ECO:0000256" key="1">
    <source>
        <dbReference type="SAM" id="MobiDB-lite"/>
    </source>
</evidence>
<protein>
    <submittedName>
        <fullName evidence="2">Uncharacterized protein</fullName>
    </submittedName>
</protein>
<evidence type="ECO:0000313" key="3">
    <source>
        <dbReference type="Proteomes" id="UP000242715"/>
    </source>
</evidence>